<evidence type="ECO:0000256" key="2">
    <source>
        <dbReference type="ARBA" id="ARBA00022598"/>
    </source>
</evidence>
<evidence type="ECO:0000256" key="1">
    <source>
        <dbReference type="ARBA" id="ARBA00006820"/>
    </source>
</evidence>
<feature type="compositionally biased region" description="Basic and acidic residues" evidence="6">
    <location>
        <begin position="92"/>
        <end position="103"/>
    </location>
</feature>
<dbReference type="Pfam" id="PF03133">
    <property type="entry name" value="TTL"/>
    <property type="match status" value="1"/>
</dbReference>
<dbReference type="EMBL" id="GEEE01009481">
    <property type="protein sequence ID" value="JAP53744.1"/>
    <property type="molecule type" value="Transcribed_RNA"/>
</dbReference>
<name>A0A0X3PPR1_SCHSO</name>
<protein>
    <recommendedName>
        <fullName evidence="8">Tubulin polyglutamylase ttll6</fullName>
    </recommendedName>
</protein>
<gene>
    <name evidence="7" type="ORF">TR89948</name>
</gene>
<keyword evidence="3" id="KW-0493">Microtubule</keyword>
<evidence type="ECO:0000256" key="6">
    <source>
        <dbReference type="SAM" id="MobiDB-lite"/>
    </source>
</evidence>
<proteinExistence type="inferred from homology"/>
<dbReference type="InterPro" id="IPR004344">
    <property type="entry name" value="TTL/TTLL_fam"/>
</dbReference>
<sequence length="1010" mass="114471">MDALYQGNEAPELVPVNEATDEDHSYFTDLVYAADEDEKLWKPPADSEPMLGFVDQIGTLILPPEDGFDAEDEGATTAREEAEPANPEPTNDGDKEPPNDKPEKKKKRRKRNLDANLTNCRYEAVRRVSRRFGFREVGDDEECNLYWTDFSVSIERVVSMKKWQKVNHFPGMSEICRKDCLARNLNRMFKLFPKDYNIFPKTWTLPADWGDLQQYARLRKNKTYILKPDSGCQGRGIWITKTPKDIKPTENLICQVYLSKPFLIDGFKFDLRLYVLVTSITPLRIFVFKDGLARFTTMPYRDPTVGNVSNVYMHLTNYAVQKHSEKFVRDSEEAGTKRRITTVNCWLIEHGYDIDKIWEDIDDVIIKVLMSGLSVLRHNYKTCFPQHVETSACFEILGFDIMLDRKLRPYVIEVNHSPSFHTDAQIDKEIKEALIWDTLQLANFAAVDRRKCVEEDRRRIKERLLKRPLQKSSREVLDRDMEYYAQMAETYENEHLGNFRRIFPSADSAKYDKFLTANASLYQETAAFKARFEYSKQLREEIRQRKEKLEAILKPKQNKNASQSLRPESPGSRTTVKPRRVGIPKAQPPVAKPRQLTPRHEDSPPASHCAQPIVESEESERIFALEQREIQMRNLGIIEAVHTLLSGTLGVIPTCKPPALPPKSTTSHPPPPKPVEVPTNQTHNGVYVQDILGPNIGANGCELSHINGTRNMAFGPKSPQTKKRQFVPVSHPTETLQPTTVPILPLCPLPDKCSSGDMISRPCTTTLPSTLPPGVSTNPVARARHLFRPCSQATSRYQEIQRKSSDLRSASHKSPSLLGFTGIGGAAIGPKDSPSHWQPCTIKPVEFPTFFPTDIHSARSRRRHLKLDYESTHQVAGEVSRTVSFQGSDRSGSAGLESTHFTKKSWSNHCSNHPRKQQLYTETFSIGPAYPFLSSQISPALVPSALNSKVALSNTCLFSPSLPKPPLKKLQQFQSSVCSVQLLHAPNPRNLSRPDCEHVNSNQASAPFYR</sequence>
<dbReference type="PANTHER" id="PTHR12241">
    <property type="entry name" value="TUBULIN POLYGLUTAMYLASE"/>
    <property type="match status" value="1"/>
</dbReference>
<feature type="region of interest" description="Disordered" evidence="6">
    <location>
        <begin position="551"/>
        <end position="614"/>
    </location>
</feature>
<dbReference type="PROSITE" id="PS51221">
    <property type="entry name" value="TTL"/>
    <property type="match status" value="1"/>
</dbReference>
<dbReference type="GO" id="GO:0005524">
    <property type="term" value="F:ATP binding"/>
    <property type="evidence" value="ECO:0007669"/>
    <property type="project" value="UniProtKB-KW"/>
</dbReference>
<dbReference type="PANTHER" id="PTHR12241:SF161">
    <property type="entry name" value="TUBULIN POLYGLUTAMYLASE TTLL6"/>
    <property type="match status" value="1"/>
</dbReference>
<evidence type="ECO:0000313" key="7">
    <source>
        <dbReference type="EMBL" id="JAP53744.1"/>
    </source>
</evidence>
<keyword evidence="5" id="KW-0067">ATP-binding</keyword>
<feature type="compositionally biased region" description="Polar residues" evidence="6">
    <location>
        <begin position="558"/>
        <end position="575"/>
    </location>
</feature>
<dbReference type="FunFam" id="3.30.470.20:FF:000009">
    <property type="entry name" value="tubulin polyglutamylase TTLL5 isoform X1"/>
    <property type="match status" value="1"/>
</dbReference>
<dbReference type="GO" id="GO:0070740">
    <property type="term" value="F:tubulin-glutamic acid ligase activity"/>
    <property type="evidence" value="ECO:0007669"/>
    <property type="project" value="TreeGrafter"/>
</dbReference>
<accession>A0A0X3PPR1</accession>
<comment type="similarity">
    <text evidence="1">Belongs to the tubulin--tyrosine ligase family.</text>
</comment>
<dbReference type="GO" id="GO:0015631">
    <property type="term" value="F:tubulin binding"/>
    <property type="evidence" value="ECO:0007669"/>
    <property type="project" value="TreeGrafter"/>
</dbReference>
<reference evidence="7" key="1">
    <citation type="submission" date="2016-01" db="EMBL/GenBank/DDBJ databases">
        <title>Reference transcriptome for the parasite Schistocephalus solidus: insights into the molecular evolution of parasitism.</title>
        <authorList>
            <person name="Hebert F.O."/>
            <person name="Grambauer S."/>
            <person name="Barber I."/>
            <person name="Landry C.R."/>
            <person name="Aubin-Horth N."/>
        </authorList>
    </citation>
    <scope>NUCLEOTIDE SEQUENCE</scope>
</reference>
<feature type="region of interest" description="Disordered" evidence="6">
    <location>
        <begin position="62"/>
        <end position="110"/>
    </location>
</feature>
<dbReference type="GO" id="GO:0036064">
    <property type="term" value="C:ciliary basal body"/>
    <property type="evidence" value="ECO:0007669"/>
    <property type="project" value="TreeGrafter"/>
</dbReference>
<dbReference type="GO" id="GO:0005874">
    <property type="term" value="C:microtubule"/>
    <property type="evidence" value="ECO:0007669"/>
    <property type="project" value="UniProtKB-KW"/>
</dbReference>
<dbReference type="SUPFAM" id="SSF56059">
    <property type="entry name" value="Glutathione synthetase ATP-binding domain-like"/>
    <property type="match status" value="1"/>
</dbReference>
<evidence type="ECO:0000256" key="5">
    <source>
        <dbReference type="ARBA" id="ARBA00022840"/>
    </source>
</evidence>
<evidence type="ECO:0000256" key="3">
    <source>
        <dbReference type="ARBA" id="ARBA00022701"/>
    </source>
</evidence>
<evidence type="ECO:0008006" key="8">
    <source>
        <dbReference type="Google" id="ProtNLM"/>
    </source>
</evidence>
<organism evidence="7">
    <name type="scientific">Schistocephalus solidus</name>
    <name type="common">Tapeworm</name>
    <dbReference type="NCBI Taxonomy" id="70667"/>
    <lineage>
        <taxon>Eukaryota</taxon>
        <taxon>Metazoa</taxon>
        <taxon>Spiralia</taxon>
        <taxon>Lophotrochozoa</taxon>
        <taxon>Platyhelminthes</taxon>
        <taxon>Cestoda</taxon>
        <taxon>Eucestoda</taxon>
        <taxon>Diphyllobothriidea</taxon>
        <taxon>Diphyllobothriidae</taxon>
        <taxon>Schistocephalus</taxon>
    </lineage>
</organism>
<dbReference type="AlphaFoldDB" id="A0A0X3PPR1"/>
<dbReference type="EMBL" id="GEEE01012408">
    <property type="protein sequence ID" value="JAP50817.1"/>
    <property type="molecule type" value="Transcribed_RNA"/>
</dbReference>
<keyword evidence="4" id="KW-0547">Nucleotide-binding</keyword>
<dbReference type="GO" id="GO:0000226">
    <property type="term" value="P:microtubule cytoskeleton organization"/>
    <property type="evidence" value="ECO:0007669"/>
    <property type="project" value="TreeGrafter"/>
</dbReference>
<dbReference type="Gene3D" id="3.30.470.20">
    <property type="entry name" value="ATP-grasp fold, B domain"/>
    <property type="match status" value="1"/>
</dbReference>
<evidence type="ECO:0000256" key="4">
    <source>
        <dbReference type="ARBA" id="ARBA00022741"/>
    </source>
</evidence>
<keyword evidence="2" id="KW-0436">Ligase</keyword>